<dbReference type="WBParaSite" id="PSAMB.scaffold121size75511.g2299.t1">
    <property type="protein sequence ID" value="PSAMB.scaffold121size75511.g2299.t1"/>
    <property type="gene ID" value="PSAMB.scaffold121size75511.g2299"/>
</dbReference>
<dbReference type="Proteomes" id="UP000887566">
    <property type="component" value="Unplaced"/>
</dbReference>
<keyword evidence="1" id="KW-0472">Membrane</keyword>
<feature type="transmembrane region" description="Helical" evidence="1">
    <location>
        <begin position="49"/>
        <end position="68"/>
    </location>
</feature>
<accession>A0A914USL3</accession>
<feature type="transmembrane region" description="Helical" evidence="1">
    <location>
        <begin position="131"/>
        <end position="152"/>
    </location>
</feature>
<name>A0A914USL3_9BILA</name>
<evidence type="ECO:0000256" key="1">
    <source>
        <dbReference type="SAM" id="Phobius"/>
    </source>
</evidence>
<proteinExistence type="predicted"/>
<keyword evidence="1" id="KW-1133">Transmembrane helix</keyword>
<protein>
    <submittedName>
        <fullName evidence="3">Uncharacterized protein</fullName>
    </submittedName>
</protein>
<feature type="transmembrane region" description="Helical" evidence="1">
    <location>
        <begin position="74"/>
        <end position="96"/>
    </location>
</feature>
<sequence length="166" mass="18995">MFEVAPPVRIVAVVTLFASTFDLLADFLLCARIAEFVGVFQSDLARYAAYGYFFFTVVPLPALLYVLFTNEPRLSIANPVLIASWIKLVALTWGLIKFTKLRFFWPCLPLNPKHETRENFRRCFQFTPYRLAMIFINICHGLAIFIVINNIIVSSKGGRPIVNRND</sequence>
<feature type="transmembrane region" description="Helical" evidence="1">
    <location>
        <begin position="6"/>
        <end position="29"/>
    </location>
</feature>
<dbReference type="AlphaFoldDB" id="A0A914USL3"/>
<organism evidence="2 3">
    <name type="scientific">Plectus sambesii</name>
    <dbReference type="NCBI Taxonomy" id="2011161"/>
    <lineage>
        <taxon>Eukaryota</taxon>
        <taxon>Metazoa</taxon>
        <taxon>Ecdysozoa</taxon>
        <taxon>Nematoda</taxon>
        <taxon>Chromadorea</taxon>
        <taxon>Plectida</taxon>
        <taxon>Plectina</taxon>
        <taxon>Plectoidea</taxon>
        <taxon>Plectidae</taxon>
        <taxon>Plectus</taxon>
    </lineage>
</organism>
<keyword evidence="2" id="KW-1185">Reference proteome</keyword>
<keyword evidence="1" id="KW-0812">Transmembrane</keyword>
<reference evidence="3" key="1">
    <citation type="submission" date="2022-11" db="UniProtKB">
        <authorList>
            <consortium name="WormBaseParasite"/>
        </authorList>
    </citation>
    <scope>IDENTIFICATION</scope>
</reference>
<evidence type="ECO:0000313" key="2">
    <source>
        <dbReference type="Proteomes" id="UP000887566"/>
    </source>
</evidence>
<evidence type="ECO:0000313" key="3">
    <source>
        <dbReference type="WBParaSite" id="PSAMB.scaffold121size75511.g2299.t1"/>
    </source>
</evidence>